<dbReference type="Proteomes" id="UP000236370">
    <property type="component" value="Unassembled WGS sequence"/>
</dbReference>
<gene>
    <name evidence="3" type="ORF">CK820_G0049931</name>
</gene>
<dbReference type="GO" id="GO:0009982">
    <property type="term" value="F:pseudouridine synthase activity"/>
    <property type="evidence" value="ECO:0007669"/>
    <property type="project" value="InterPro"/>
</dbReference>
<dbReference type="InterPro" id="IPR020103">
    <property type="entry name" value="PsdUridine_synth_cat_dom_sf"/>
</dbReference>
<evidence type="ECO:0000259" key="2">
    <source>
        <dbReference type="Pfam" id="PF00849"/>
    </source>
</evidence>
<dbReference type="Gene3D" id="3.30.2350.10">
    <property type="entry name" value="Pseudouridine synthase"/>
    <property type="match status" value="1"/>
</dbReference>
<dbReference type="EMBL" id="NBAG03000504">
    <property type="protein sequence ID" value="PNI18967.1"/>
    <property type="molecule type" value="Genomic_DNA"/>
</dbReference>
<organism evidence="3 4">
    <name type="scientific">Pan troglodytes</name>
    <name type="common">Chimpanzee</name>
    <dbReference type="NCBI Taxonomy" id="9598"/>
    <lineage>
        <taxon>Eukaryota</taxon>
        <taxon>Metazoa</taxon>
        <taxon>Chordata</taxon>
        <taxon>Craniata</taxon>
        <taxon>Vertebrata</taxon>
        <taxon>Euteleostomi</taxon>
        <taxon>Mammalia</taxon>
        <taxon>Eutheria</taxon>
        <taxon>Euarchontoglires</taxon>
        <taxon>Primates</taxon>
        <taxon>Haplorrhini</taxon>
        <taxon>Catarrhini</taxon>
        <taxon>Hominidae</taxon>
        <taxon>Pan</taxon>
    </lineage>
</organism>
<dbReference type="PANTHER" id="PTHR21600:SF87">
    <property type="entry name" value="RNA PSEUDOURIDYLATE SYNTHASE DOMAIN-CONTAINING PROTEIN 1"/>
    <property type="match status" value="1"/>
</dbReference>
<accession>A0A2J8J876</accession>
<dbReference type="GO" id="GO:0003723">
    <property type="term" value="F:RNA binding"/>
    <property type="evidence" value="ECO:0007669"/>
    <property type="project" value="InterPro"/>
</dbReference>
<evidence type="ECO:0000313" key="3">
    <source>
        <dbReference type="EMBL" id="PNI18967.1"/>
    </source>
</evidence>
<protein>
    <submittedName>
        <fullName evidence="3">RPUSD1 isoform 10</fullName>
    </submittedName>
</protein>
<dbReference type="InterPro" id="IPR006145">
    <property type="entry name" value="PsdUridine_synth_RsuA/RluA"/>
</dbReference>
<dbReference type="SUPFAM" id="SSF55120">
    <property type="entry name" value="Pseudouridine synthase"/>
    <property type="match status" value="1"/>
</dbReference>
<sequence length="177" mass="18880">QLDFSTSGALCVALNKAAAGSAYRCFKDRRVTKAYLALLRGHIQESRVTISHAIGRNSTEGRAHTMCIEGSQGCENPKPSLTELVVLEHGLYAGDPVSKVLLKPLTGVSGVGGVLVVTEGKLRHRATKLMLGHPEHQGRASNKHSCVLNSTPCSLSASHLTQSPCWLLTESLGVWLA</sequence>
<dbReference type="PANTHER" id="PTHR21600">
    <property type="entry name" value="MITOCHONDRIAL RNA PSEUDOURIDINE SYNTHASE"/>
    <property type="match status" value="1"/>
</dbReference>
<comment type="similarity">
    <text evidence="1">Belongs to the pseudouridine synthase RluA family.</text>
</comment>
<evidence type="ECO:0000313" key="4">
    <source>
        <dbReference type="Proteomes" id="UP000236370"/>
    </source>
</evidence>
<reference evidence="3 4" key="1">
    <citation type="submission" date="2017-12" db="EMBL/GenBank/DDBJ databases">
        <title>High-resolution comparative analysis of great ape genomes.</title>
        <authorList>
            <person name="Pollen A."/>
            <person name="Hastie A."/>
            <person name="Hormozdiari F."/>
            <person name="Dougherty M."/>
            <person name="Liu R."/>
            <person name="Chaisson M."/>
            <person name="Hoppe E."/>
            <person name="Hill C."/>
            <person name="Pang A."/>
            <person name="Hillier L."/>
            <person name="Baker C."/>
            <person name="Armstrong J."/>
            <person name="Shendure J."/>
            <person name="Paten B."/>
            <person name="Wilson R."/>
            <person name="Chao H."/>
            <person name="Schneider V."/>
            <person name="Ventura M."/>
            <person name="Kronenberg Z."/>
            <person name="Murali S."/>
            <person name="Gordon D."/>
            <person name="Cantsilieris S."/>
            <person name="Munson K."/>
            <person name="Nelson B."/>
            <person name="Raja A."/>
            <person name="Underwood J."/>
            <person name="Diekhans M."/>
            <person name="Fiddes I."/>
            <person name="Haussler D."/>
            <person name="Eichler E."/>
        </authorList>
    </citation>
    <scope>NUCLEOTIDE SEQUENCE [LARGE SCALE GENOMIC DNA]</scope>
    <source>
        <strain evidence="3">Yerkes chimp pedigree #C0471</strain>
    </source>
</reference>
<proteinExistence type="inferred from homology"/>
<dbReference type="Pfam" id="PF00849">
    <property type="entry name" value="PseudoU_synth_2"/>
    <property type="match status" value="1"/>
</dbReference>
<name>A0A2J8J876_PANTR</name>
<dbReference type="GO" id="GO:0001522">
    <property type="term" value="P:pseudouridine synthesis"/>
    <property type="evidence" value="ECO:0007669"/>
    <property type="project" value="InterPro"/>
</dbReference>
<dbReference type="InterPro" id="IPR050188">
    <property type="entry name" value="RluA_PseudoU_synthase"/>
</dbReference>
<evidence type="ECO:0000256" key="1">
    <source>
        <dbReference type="ARBA" id="ARBA00010876"/>
    </source>
</evidence>
<comment type="caution">
    <text evidence="3">The sequence shown here is derived from an EMBL/GenBank/DDBJ whole genome shotgun (WGS) entry which is preliminary data.</text>
</comment>
<feature type="non-terminal residue" evidence="3">
    <location>
        <position position="1"/>
    </location>
</feature>
<dbReference type="AlphaFoldDB" id="A0A2J8J876"/>
<feature type="domain" description="Pseudouridine synthase RsuA/RluA-like" evidence="2">
    <location>
        <begin position="1"/>
        <end position="107"/>
    </location>
</feature>